<organism evidence="1">
    <name type="scientific">hydrothermal vent metagenome</name>
    <dbReference type="NCBI Taxonomy" id="652676"/>
    <lineage>
        <taxon>unclassified sequences</taxon>
        <taxon>metagenomes</taxon>
        <taxon>ecological metagenomes</taxon>
    </lineage>
</organism>
<reference evidence="1" key="1">
    <citation type="submission" date="2018-06" db="EMBL/GenBank/DDBJ databases">
        <authorList>
            <person name="Zhirakovskaya E."/>
        </authorList>
    </citation>
    <scope>NUCLEOTIDE SEQUENCE</scope>
</reference>
<name>A0A3B0SME4_9ZZZZ</name>
<evidence type="ECO:0008006" key="2">
    <source>
        <dbReference type="Google" id="ProtNLM"/>
    </source>
</evidence>
<protein>
    <recommendedName>
        <fullName evidence="2">Nitroreductase family deazaflavin-dependent oxidoreductase</fullName>
    </recommendedName>
</protein>
<gene>
    <name evidence="1" type="ORF">MNBD_ACTINO02-3313</name>
</gene>
<dbReference type="AlphaFoldDB" id="A0A3B0SME4"/>
<dbReference type="Gene3D" id="2.30.110.10">
    <property type="entry name" value="Electron Transport, Fmn-binding Protein, Chain A"/>
    <property type="match status" value="1"/>
</dbReference>
<proteinExistence type="predicted"/>
<dbReference type="EMBL" id="UOEK01000361">
    <property type="protein sequence ID" value="VAW06598.1"/>
    <property type="molecule type" value="Genomic_DNA"/>
</dbReference>
<accession>A0A3B0SME4</accession>
<sequence>MPMPRWFAQVNKRFFNKMSLKKDMYPVLTHTGRTSGKTYRVPLAAYAVDGGYIFILMYSAKSDWVRNIFASGTALLTIDGDDVALINPRLVAEDLAWSQMPAGLKPPPKFLHVTEFLKMDLAG</sequence>
<dbReference type="InterPro" id="IPR012349">
    <property type="entry name" value="Split_barrel_FMN-bd"/>
</dbReference>
<evidence type="ECO:0000313" key="1">
    <source>
        <dbReference type="EMBL" id="VAW06598.1"/>
    </source>
</evidence>